<dbReference type="PANTHER" id="PTHR33083:SF79">
    <property type="entry name" value="SENESCENCE REGULATOR"/>
    <property type="match status" value="1"/>
</dbReference>
<dbReference type="InterPro" id="IPR007608">
    <property type="entry name" value="Senescence_reg_S40"/>
</dbReference>
<dbReference type="Pfam" id="PF04520">
    <property type="entry name" value="Senescence_reg"/>
    <property type="match status" value="1"/>
</dbReference>
<dbReference type="RefSeq" id="XP_016507381.2">
    <property type="nucleotide sequence ID" value="XM_016651895.2"/>
</dbReference>
<evidence type="ECO:0000313" key="3">
    <source>
        <dbReference type="RefSeq" id="XP_016507381.2"/>
    </source>
</evidence>
<reference evidence="3" key="2">
    <citation type="submission" date="2025-08" db="UniProtKB">
        <authorList>
            <consortium name="RefSeq"/>
        </authorList>
    </citation>
    <scope>IDENTIFICATION</scope>
    <source>
        <tissue evidence="3">Leaf</tissue>
    </source>
</reference>
<comment type="similarity">
    <text evidence="1">Belongs to the senescence regulator S40 family.</text>
</comment>
<accession>A0A1S4D1X5</accession>
<evidence type="ECO:0000256" key="1">
    <source>
        <dbReference type="ARBA" id="ARBA00034773"/>
    </source>
</evidence>
<dbReference type="OMA" id="IHNLHSH"/>
<keyword evidence="2" id="KW-1185">Reference proteome</keyword>
<organism evidence="2 3">
    <name type="scientific">Nicotiana tabacum</name>
    <name type="common">Common tobacco</name>
    <dbReference type="NCBI Taxonomy" id="4097"/>
    <lineage>
        <taxon>Eukaryota</taxon>
        <taxon>Viridiplantae</taxon>
        <taxon>Streptophyta</taxon>
        <taxon>Embryophyta</taxon>
        <taxon>Tracheophyta</taxon>
        <taxon>Spermatophyta</taxon>
        <taxon>Magnoliopsida</taxon>
        <taxon>eudicotyledons</taxon>
        <taxon>Gunneridae</taxon>
        <taxon>Pentapetalae</taxon>
        <taxon>asterids</taxon>
        <taxon>lamiids</taxon>
        <taxon>Solanales</taxon>
        <taxon>Solanaceae</taxon>
        <taxon>Nicotianoideae</taxon>
        <taxon>Nicotianeae</taxon>
        <taxon>Nicotiana</taxon>
    </lineage>
</organism>
<dbReference type="GO" id="GO:0010150">
    <property type="term" value="P:leaf senescence"/>
    <property type="evidence" value="ECO:0007669"/>
    <property type="project" value="UniProtKB-ARBA"/>
</dbReference>
<evidence type="ECO:0000313" key="2">
    <source>
        <dbReference type="Proteomes" id="UP000790787"/>
    </source>
</evidence>
<reference evidence="2" key="1">
    <citation type="journal article" date="2014" name="Nat. Commun.">
        <title>The tobacco genome sequence and its comparison with those of tomato and potato.</title>
        <authorList>
            <person name="Sierro N."/>
            <person name="Battey J.N."/>
            <person name="Ouadi S."/>
            <person name="Bakaher N."/>
            <person name="Bovet L."/>
            <person name="Willig A."/>
            <person name="Goepfert S."/>
            <person name="Peitsch M.C."/>
            <person name="Ivanov N.V."/>
        </authorList>
    </citation>
    <scope>NUCLEOTIDE SEQUENCE [LARGE SCALE GENOMIC DNA]</scope>
</reference>
<protein>
    <submittedName>
        <fullName evidence="3">Protein S40-1-like</fullName>
    </submittedName>
</protein>
<sequence length="165" mass="18819">MTGFYVATEQYKTKEKSMEDFQEEDIWDINVKERKGFSSSVVKRKLATAPKVIPRTKSTPMHQQSSAPVNIPDWSKIYNKKKSSRFLKNGSWDSDESVENIVAEDEDCDYDFGDGMVPPHEYIARRVARSQIAPFSMCEGVGRTLKGRDLSKLRNAILTKTGFLE</sequence>
<dbReference type="PaxDb" id="4097-A0A1S4D1X5"/>
<dbReference type="Proteomes" id="UP000790787">
    <property type="component" value="Chromosome 21"/>
</dbReference>
<dbReference type="STRING" id="4097.A0A1S4D1X5"/>
<dbReference type="GeneID" id="107825058"/>
<gene>
    <name evidence="3" type="primary">LOC107825058</name>
</gene>
<name>A0A1S4D1X5_TOBAC</name>
<dbReference type="OrthoDB" id="1917735at2759"/>
<dbReference type="AlphaFoldDB" id="A0A1S4D1X5"/>
<dbReference type="KEGG" id="nta:107825058"/>
<dbReference type="PANTHER" id="PTHR33083">
    <property type="entry name" value="EXPRESSED PROTEIN"/>
    <property type="match status" value="1"/>
</dbReference>
<proteinExistence type="inferred from homology"/>